<evidence type="ECO:0000313" key="2">
    <source>
        <dbReference type="Proteomes" id="UP001565447"/>
    </source>
</evidence>
<dbReference type="Proteomes" id="UP001565447">
    <property type="component" value="Unassembled WGS sequence"/>
</dbReference>
<gene>
    <name evidence="1" type="ORF">RKD21_004641</name>
</gene>
<proteinExistence type="predicted"/>
<sequence>MRLVPIPPQLVAILRQHLDTFGTAEDGRLFTNERGGVVGSSTYYRVWQEARALAACAGRGCLSARGSPV</sequence>
<name>A0ACC6USE2_STRAO</name>
<protein>
    <submittedName>
        <fullName evidence="1">Integrase</fullName>
    </submittedName>
</protein>
<keyword evidence="2" id="KW-1185">Reference proteome</keyword>
<accession>A0ACC6USE2</accession>
<reference evidence="1" key="1">
    <citation type="submission" date="2024-07" db="EMBL/GenBank/DDBJ databases">
        <title>Genome sequencing of plant associated microbes to promote plant fitness in Sorghum bicolor and Oryza sativa.</title>
        <authorList>
            <person name="Coleman-Derr D."/>
        </authorList>
    </citation>
    <scope>NUCLEOTIDE SEQUENCE</scope>
    <source>
        <strain evidence="1">SAI-173</strain>
    </source>
</reference>
<dbReference type="EMBL" id="JBGCBD010000002">
    <property type="protein sequence ID" value="MEY9814384.1"/>
    <property type="molecule type" value="Genomic_DNA"/>
</dbReference>
<evidence type="ECO:0000313" key="1">
    <source>
        <dbReference type="EMBL" id="MEY9814384.1"/>
    </source>
</evidence>
<comment type="caution">
    <text evidence="1">The sequence shown here is derived from an EMBL/GenBank/DDBJ whole genome shotgun (WGS) entry which is preliminary data.</text>
</comment>
<organism evidence="1 2">
    <name type="scientific">Streptomyces albogriseolus</name>
    <dbReference type="NCBI Taxonomy" id="1887"/>
    <lineage>
        <taxon>Bacteria</taxon>
        <taxon>Bacillati</taxon>
        <taxon>Actinomycetota</taxon>
        <taxon>Actinomycetes</taxon>
        <taxon>Kitasatosporales</taxon>
        <taxon>Streptomycetaceae</taxon>
        <taxon>Streptomyces</taxon>
        <taxon>Streptomyces albogriseolus group</taxon>
    </lineage>
</organism>